<evidence type="ECO:0000313" key="5">
    <source>
        <dbReference type="EMBL" id="CAH0058489.1"/>
    </source>
</evidence>
<dbReference type="SMART" id="SM00175">
    <property type="entry name" value="RAB"/>
    <property type="match status" value="1"/>
</dbReference>
<dbReference type="EMBL" id="CABFOC020000082">
    <property type="protein sequence ID" value="CAH0058489.1"/>
    <property type="molecule type" value="Genomic_DNA"/>
</dbReference>
<dbReference type="PANTHER" id="PTHR43008">
    <property type="entry name" value="BENZIL REDUCTASE"/>
    <property type="match status" value="1"/>
</dbReference>
<dbReference type="InterPro" id="IPR001806">
    <property type="entry name" value="Small_GTPase"/>
</dbReference>
<evidence type="ECO:0000256" key="3">
    <source>
        <dbReference type="ARBA" id="ARBA00023002"/>
    </source>
</evidence>
<name>A0A9N9ZMU2_9HYPO</name>
<dbReference type="InterPro" id="IPR036291">
    <property type="entry name" value="NAD(P)-bd_dom_sf"/>
</dbReference>
<dbReference type="PROSITE" id="PS51419">
    <property type="entry name" value="RAB"/>
    <property type="match status" value="1"/>
</dbReference>
<accession>A0A9N9ZMU2</accession>
<dbReference type="PROSITE" id="PS51420">
    <property type="entry name" value="RHO"/>
    <property type="match status" value="1"/>
</dbReference>
<dbReference type="PRINTS" id="PR00081">
    <property type="entry name" value="GDHRDH"/>
</dbReference>
<sequence>MPLLVTKAEKLADMFSLKGKVVVVTGASGPMGIGLESARACAELGADVALTYFSREESCIRNATELTESYGVKTKAYQCDIRSWSSVQKAVADVLSDFGQIDVFIANAGQATDSGVLDGSVESWEEVIQADLTGTFYCAKAVGTHFKSRGSGSFIITSSISGHIANFPQEQTCYNVAKAGCIHLAKSLANEWRDFARVNSVSPGYIETGLSDYVPAETKQTWRYMTPMGRVGEPKELKAIYAYLASDASSFTTGSDILVDGGYCYDPTGDENYRKQIIVDGTPCMVEVLDTAGQDEYTALRDLWIREGEAFLLVFSITSKNSFANVREYYQQIQDNKKSKVPLILVGNKWDLASTDREVSSQEAESLAKELNCTFIETSAKTGYNIDETFHDLIRSYRKHTAEQEQEAAEAAAVEAQKKEASQTDSGGLKKTGWRKRLSGFIKSIDKNKTG</sequence>
<protein>
    <recommendedName>
        <fullName evidence="7">NADP-dependent mannitol dehydrogenase</fullName>
    </recommendedName>
</protein>
<keyword evidence="2" id="KW-0521">NADP</keyword>
<evidence type="ECO:0000313" key="6">
    <source>
        <dbReference type="Proteomes" id="UP000775872"/>
    </source>
</evidence>
<dbReference type="Pfam" id="PF13561">
    <property type="entry name" value="adh_short_C2"/>
    <property type="match status" value="1"/>
</dbReference>
<dbReference type="InterPro" id="IPR027417">
    <property type="entry name" value="P-loop_NTPase"/>
</dbReference>
<dbReference type="InterPro" id="IPR005225">
    <property type="entry name" value="Small_GTP-bd"/>
</dbReference>
<dbReference type="GO" id="GO:0050085">
    <property type="term" value="F:mannitol 2-dehydrogenase (NADP+) activity"/>
    <property type="evidence" value="ECO:0007669"/>
    <property type="project" value="UniProtKB-ARBA"/>
</dbReference>
<comment type="caution">
    <text evidence="5">The sequence shown here is derived from an EMBL/GenBank/DDBJ whole genome shotgun (WGS) entry which is preliminary data.</text>
</comment>
<keyword evidence="6" id="KW-1185">Reference proteome</keyword>
<dbReference type="PANTHER" id="PTHR43008:SF3">
    <property type="entry name" value="MANNITOL DEHYDROGENASE"/>
    <property type="match status" value="1"/>
</dbReference>
<dbReference type="SUPFAM" id="SSF51735">
    <property type="entry name" value="NAD(P)-binding Rossmann-fold domains"/>
    <property type="match status" value="1"/>
</dbReference>
<dbReference type="FunFam" id="3.40.50.720:FF:000090">
    <property type="entry name" value="NADP-dependent mannitol dehydrogenase"/>
    <property type="match status" value="1"/>
</dbReference>
<dbReference type="InterPro" id="IPR002347">
    <property type="entry name" value="SDR_fam"/>
</dbReference>
<proteinExistence type="inferred from homology"/>
<feature type="region of interest" description="Disordered" evidence="4">
    <location>
        <begin position="404"/>
        <end position="433"/>
    </location>
</feature>
<dbReference type="SMART" id="SM00173">
    <property type="entry name" value="RAS"/>
    <property type="match status" value="1"/>
</dbReference>
<dbReference type="SUPFAM" id="SSF52540">
    <property type="entry name" value="P-loop containing nucleoside triphosphate hydrolases"/>
    <property type="match status" value="1"/>
</dbReference>
<dbReference type="CDD" id="cd00876">
    <property type="entry name" value="Ras"/>
    <property type="match status" value="1"/>
</dbReference>
<dbReference type="GO" id="GO:0003924">
    <property type="term" value="F:GTPase activity"/>
    <property type="evidence" value="ECO:0007669"/>
    <property type="project" value="InterPro"/>
</dbReference>
<evidence type="ECO:0000256" key="4">
    <source>
        <dbReference type="SAM" id="MobiDB-lite"/>
    </source>
</evidence>
<dbReference type="Gene3D" id="3.40.50.720">
    <property type="entry name" value="NAD(P)-binding Rossmann-like Domain"/>
    <property type="match status" value="1"/>
</dbReference>
<evidence type="ECO:0008006" key="7">
    <source>
        <dbReference type="Google" id="ProtNLM"/>
    </source>
</evidence>
<dbReference type="OrthoDB" id="10254877at2759"/>
<gene>
    <name evidence="5" type="ORF">CSOL1703_00008972</name>
</gene>
<keyword evidence="3" id="KW-0560">Oxidoreductase</keyword>
<reference evidence="5" key="1">
    <citation type="submission" date="2021-10" db="EMBL/GenBank/DDBJ databases">
        <authorList>
            <person name="Piombo E."/>
        </authorList>
    </citation>
    <scope>NUCLEOTIDE SEQUENCE</scope>
</reference>
<dbReference type="CDD" id="cd05352">
    <property type="entry name" value="MDH-like_SDR_c"/>
    <property type="match status" value="1"/>
</dbReference>
<dbReference type="GO" id="GO:0050664">
    <property type="term" value="F:oxidoreductase activity, acting on NAD(P)H, oxygen as acceptor"/>
    <property type="evidence" value="ECO:0007669"/>
    <property type="project" value="TreeGrafter"/>
</dbReference>
<dbReference type="GO" id="GO:0005525">
    <property type="term" value="F:GTP binding"/>
    <property type="evidence" value="ECO:0007669"/>
    <property type="project" value="InterPro"/>
</dbReference>
<evidence type="ECO:0000256" key="1">
    <source>
        <dbReference type="ARBA" id="ARBA00006484"/>
    </source>
</evidence>
<dbReference type="Gene3D" id="3.40.50.300">
    <property type="entry name" value="P-loop containing nucleotide triphosphate hydrolases"/>
    <property type="match status" value="1"/>
</dbReference>
<comment type="similarity">
    <text evidence="1">Belongs to the short-chain dehydrogenases/reductases (SDR) family.</text>
</comment>
<organism evidence="5 6">
    <name type="scientific">Clonostachys solani</name>
    <dbReference type="NCBI Taxonomy" id="160281"/>
    <lineage>
        <taxon>Eukaryota</taxon>
        <taxon>Fungi</taxon>
        <taxon>Dikarya</taxon>
        <taxon>Ascomycota</taxon>
        <taxon>Pezizomycotina</taxon>
        <taxon>Sordariomycetes</taxon>
        <taxon>Hypocreomycetidae</taxon>
        <taxon>Hypocreales</taxon>
        <taxon>Bionectriaceae</taxon>
        <taxon>Clonostachys</taxon>
    </lineage>
</organism>
<dbReference type="Proteomes" id="UP000775872">
    <property type="component" value="Unassembled WGS sequence"/>
</dbReference>
<dbReference type="NCBIfam" id="TIGR00231">
    <property type="entry name" value="small_GTP"/>
    <property type="match status" value="1"/>
</dbReference>
<evidence type="ECO:0000256" key="2">
    <source>
        <dbReference type="ARBA" id="ARBA00022857"/>
    </source>
</evidence>
<dbReference type="PROSITE" id="PS51421">
    <property type="entry name" value="RAS"/>
    <property type="match status" value="1"/>
</dbReference>
<dbReference type="Pfam" id="PF00071">
    <property type="entry name" value="Ras"/>
    <property type="match status" value="1"/>
</dbReference>
<dbReference type="AlphaFoldDB" id="A0A9N9ZMU2"/>
<dbReference type="SMART" id="SM00174">
    <property type="entry name" value="RHO"/>
    <property type="match status" value="1"/>
</dbReference>
<dbReference type="GO" id="GO:0019594">
    <property type="term" value="P:mannitol metabolic process"/>
    <property type="evidence" value="ECO:0007669"/>
    <property type="project" value="UniProtKB-ARBA"/>
</dbReference>